<evidence type="ECO:0000256" key="1">
    <source>
        <dbReference type="SAM" id="Coils"/>
    </source>
</evidence>
<dbReference type="eggNOG" id="COG0827">
    <property type="taxonomic scope" value="Bacteria"/>
</dbReference>
<proteinExistence type="predicted"/>
<name>U3GXG9_FUSVC</name>
<evidence type="ECO:0000313" key="3">
    <source>
        <dbReference type="Proteomes" id="UP000016231"/>
    </source>
</evidence>
<dbReference type="Proteomes" id="UP000016231">
    <property type="component" value="Chromosome"/>
</dbReference>
<sequence>MTGLNLKYLLANLNSKLIEYTFKTFYAGGGLGNTGYRYKKVFLEKLPIKPYNNEVELENKVDLILENNKKLSSYKELLERANKNKKYDEIIDLEKLVEKTQDEIKKLDYEINQMVYEIYELTVDEIKIIENT</sequence>
<evidence type="ECO:0000313" key="2">
    <source>
        <dbReference type="EMBL" id="AGU16153.1"/>
    </source>
</evidence>
<dbReference type="HOGENOM" id="CLU_1914012_0_0_0"/>
<keyword evidence="1" id="KW-0175">Coiled coil</keyword>
<dbReference type="KEGG" id="fnc:HMPREF0946_02134"/>
<gene>
    <name evidence="2" type="ORF">HMPREF0946_02134</name>
</gene>
<dbReference type="AlphaFoldDB" id="U3GXG9"/>
<protein>
    <submittedName>
        <fullName evidence="2">Uncharacterized protein</fullName>
    </submittedName>
</protein>
<dbReference type="EMBL" id="CP003700">
    <property type="protein sequence ID" value="AGU16153.1"/>
    <property type="molecule type" value="Genomic_DNA"/>
</dbReference>
<reference evidence="2 3" key="1">
    <citation type="submission" date="2013-08" db="EMBL/GenBank/DDBJ databases">
        <title>The Genome Sequence of Fusobacterium sp. 3_1_36A2.</title>
        <authorList>
            <consortium name="The Broad Institute Genome Sequencing Platform"/>
            <person name="Earl A."/>
            <person name="Ward D."/>
            <person name="Feldgarden M."/>
            <person name="Gevers D."/>
            <person name="Strauss J."/>
            <person name="White A."/>
            <person name="Allen-Vercoe E."/>
            <person name="Walker B."/>
            <person name="Young S.K."/>
            <person name="Zeng Q."/>
            <person name="Gargeya S."/>
            <person name="Fitzgerald M."/>
            <person name="Haas B."/>
            <person name="Abouelleil A."/>
            <person name="Alvarado L."/>
            <person name="Arachchi H.M."/>
            <person name="Berlin A.M."/>
            <person name="Chapman S.B."/>
            <person name="Goldberg J."/>
            <person name="Griggs A."/>
            <person name="Gujja S."/>
            <person name="Hansen M."/>
            <person name="Howarth C."/>
            <person name="Imamovic A."/>
            <person name="Larimer J."/>
            <person name="McCowen C."/>
            <person name="Montmayeur A."/>
            <person name="Murphy C."/>
            <person name="Neiman D."/>
            <person name="Pearson M."/>
            <person name="Priest M."/>
            <person name="Roberts A."/>
            <person name="Saif S."/>
            <person name="Shea T."/>
            <person name="Sisk P."/>
            <person name="Sykes S."/>
            <person name="Wortman J."/>
            <person name="Nusbaum C."/>
            <person name="Birren B."/>
        </authorList>
    </citation>
    <scope>NUCLEOTIDE SEQUENCE [LARGE SCALE GENOMIC DNA]</scope>
    <source>
        <strain evidence="2 3">3_1_36A2</strain>
    </source>
</reference>
<dbReference type="STRING" id="469604.HMPREF0946_02134"/>
<organism evidence="2 3">
    <name type="scientific">Fusobacterium vincentii 3_1_36A2</name>
    <dbReference type="NCBI Taxonomy" id="469604"/>
    <lineage>
        <taxon>Bacteria</taxon>
        <taxon>Fusobacteriati</taxon>
        <taxon>Fusobacteriota</taxon>
        <taxon>Fusobacteriia</taxon>
        <taxon>Fusobacteriales</taxon>
        <taxon>Fusobacteriaceae</taxon>
        <taxon>Fusobacterium</taxon>
    </lineage>
</organism>
<accession>U3GXG9</accession>
<feature type="coiled-coil region" evidence="1">
    <location>
        <begin position="64"/>
        <end position="110"/>
    </location>
</feature>